<keyword evidence="4" id="KW-1185">Reference proteome</keyword>
<keyword evidence="2" id="KW-1133">Transmembrane helix</keyword>
<evidence type="ECO:0000313" key="4">
    <source>
        <dbReference type="Proteomes" id="UP000502508"/>
    </source>
</evidence>
<feature type="transmembrane region" description="Helical" evidence="2">
    <location>
        <begin position="114"/>
        <end position="135"/>
    </location>
</feature>
<dbReference type="GO" id="GO:0019239">
    <property type="term" value="F:deaminase activity"/>
    <property type="evidence" value="ECO:0007669"/>
    <property type="project" value="TreeGrafter"/>
</dbReference>
<dbReference type="Pfam" id="PF01042">
    <property type="entry name" value="Ribonuc_L-PSP"/>
    <property type="match status" value="1"/>
</dbReference>
<feature type="transmembrane region" description="Helical" evidence="2">
    <location>
        <begin position="88"/>
        <end position="108"/>
    </location>
</feature>
<evidence type="ECO:0000256" key="1">
    <source>
        <dbReference type="ARBA" id="ARBA00010552"/>
    </source>
</evidence>
<proteinExistence type="inferred from homology"/>
<dbReference type="PANTHER" id="PTHR11803">
    <property type="entry name" value="2-IMINOBUTANOATE/2-IMINOPROPANOATE DEAMINASE RIDA"/>
    <property type="match status" value="1"/>
</dbReference>
<dbReference type="GO" id="GO:0005829">
    <property type="term" value="C:cytosol"/>
    <property type="evidence" value="ECO:0007669"/>
    <property type="project" value="TreeGrafter"/>
</dbReference>
<dbReference type="Proteomes" id="UP000502508">
    <property type="component" value="Chromosome"/>
</dbReference>
<accession>A0A6F8XYD5</accession>
<dbReference type="InterPro" id="IPR006175">
    <property type="entry name" value="YjgF/YER057c/UK114"/>
</dbReference>
<comment type="similarity">
    <text evidence="1">Belongs to the RutC family.</text>
</comment>
<evidence type="ECO:0000313" key="3">
    <source>
        <dbReference type="EMBL" id="BCB78856.1"/>
    </source>
</evidence>
<dbReference type="AlphaFoldDB" id="A0A6F8XYD5"/>
<gene>
    <name evidence="3" type="ORF">Pflav_052660</name>
</gene>
<dbReference type="PANTHER" id="PTHR11803:SF58">
    <property type="entry name" value="PROTEIN HMF1-RELATED"/>
    <property type="match status" value="1"/>
</dbReference>
<dbReference type="SUPFAM" id="SSF55298">
    <property type="entry name" value="YjgF-like"/>
    <property type="match status" value="1"/>
</dbReference>
<feature type="transmembrane region" description="Helical" evidence="2">
    <location>
        <begin position="147"/>
        <end position="169"/>
    </location>
</feature>
<evidence type="ECO:0000256" key="2">
    <source>
        <dbReference type="SAM" id="Phobius"/>
    </source>
</evidence>
<feature type="transmembrane region" description="Helical" evidence="2">
    <location>
        <begin position="44"/>
        <end position="67"/>
    </location>
</feature>
<reference evidence="3 4" key="1">
    <citation type="submission" date="2020-03" db="EMBL/GenBank/DDBJ databases">
        <title>Whole genome shotgun sequence of Phytohabitans flavus NBRC 107702.</title>
        <authorList>
            <person name="Komaki H."/>
            <person name="Tamura T."/>
        </authorList>
    </citation>
    <scope>NUCLEOTIDE SEQUENCE [LARGE SCALE GENOMIC DNA]</scope>
    <source>
        <strain evidence="3 4">NBRC 107702</strain>
    </source>
</reference>
<protein>
    <recommendedName>
        <fullName evidence="5">Enamine deaminase RidA</fullName>
    </recommendedName>
</protein>
<name>A0A6F8XYD5_9ACTN</name>
<keyword evidence="2" id="KW-0812">Transmembrane</keyword>
<dbReference type="CDD" id="cd00448">
    <property type="entry name" value="YjgF_YER057c_UK114_family"/>
    <property type="match status" value="1"/>
</dbReference>
<keyword evidence="2" id="KW-0472">Membrane</keyword>
<sequence length="353" mass="37128">MSIRVTVAGRPTLGSRVFAGPNKDQAWAGTGYKIAAVRPVTDELLLGIAGVAATVIGLFLVGVLFFVEGGMRGPAREGRAELWRYMRSGTRIVMLLFAMALLLSLALVALELPWARALFVVLSAVLVVANVETALKVRATLVTQSRTLLLNEIAGTVGVVAIVALPWILGGLRPNREDLTLAALIALATAFTSVGAIALSTFDIARLDAVPSGGGRAPQRAGTEALTEVRLLRPAGGIYPATDDYAHGVEIRNPQRLVFVAGTMGLDSAGAAGASLEEQLRLVWDNVRAVLAAAGMTLDNVVRVTSYLRDVDYAEENAKARVAALGRAVPTTAIVTQTLAEDWLVEIEVIAAG</sequence>
<evidence type="ECO:0008006" key="5">
    <source>
        <dbReference type="Google" id="ProtNLM"/>
    </source>
</evidence>
<dbReference type="Gene3D" id="3.30.1330.40">
    <property type="entry name" value="RutC-like"/>
    <property type="match status" value="1"/>
</dbReference>
<dbReference type="InterPro" id="IPR035959">
    <property type="entry name" value="RutC-like_sf"/>
</dbReference>
<dbReference type="KEGG" id="pfla:Pflav_052660"/>
<reference evidence="3 4" key="2">
    <citation type="submission" date="2020-03" db="EMBL/GenBank/DDBJ databases">
        <authorList>
            <person name="Ichikawa N."/>
            <person name="Kimura A."/>
            <person name="Kitahashi Y."/>
            <person name="Uohara A."/>
        </authorList>
    </citation>
    <scope>NUCLEOTIDE SEQUENCE [LARGE SCALE GENOMIC DNA]</scope>
    <source>
        <strain evidence="3 4">NBRC 107702</strain>
    </source>
</reference>
<dbReference type="EMBL" id="AP022870">
    <property type="protein sequence ID" value="BCB78856.1"/>
    <property type="molecule type" value="Genomic_DNA"/>
</dbReference>
<feature type="transmembrane region" description="Helical" evidence="2">
    <location>
        <begin position="181"/>
        <end position="202"/>
    </location>
</feature>
<organism evidence="3 4">
    <name type="scientific">Phytohabitans flavus</name>
    <dbReference type="NCBI Taxonomy" id="1076124"/>
    <lineage>
        <taxon>Bacteria</taxon>
        <taxon>Bacillati</taxon>
        <taxon>Actinomycetota</taxon>
        <taxon>Actinomycetes</taxon>
        <taxon>Micromonosporales</taxon>
        <taxon>Micromonosporaceae</taxon>
    </lineage>
</organism>